<sequence length="325" mass="35653">MSSSAETLSQAFTLGYTYTRSTGPIVGQFLTSLRARKMVGIKASDGKVLMPPVEFDPVSAAALTEFVDVADSGVVKTWCWVKEPRKAHPSDKPFAWAMILLDGADTPMLHWIDAGDEAAMSTGMRVKVRWAAETKGVMDDLNGFVPESVALLTELKPAASDEPIIGVESPSYLTYNFTAGKATSLYLRSMKEGKLVGQRCPKCRNVYIPPRGSCAACGVPTEEQVTLSNKATVESFTIVYIPIPGNPIKPPYVIANLVLDGANLSFLHLLSECKNEDVRIGMRVEALWRPEEEWGFAMENIQYFKPIDEPDMPVDQIGKLIDEGR</sequence>
<dbReference type="Proteomes" id="UP001557484">
    <property type="component" value="Unassembled WGS sequence"/>
</dbReference>
<proteinExistence type="predicted"/>
<dbReference type="Pfam" id="PF12172">
    <property type="entry name" value="zf-ChsH2"/>
    <property type="match status" value="1"/>
</dbReference>
<reference evidence="3 4" key="1">
    <citation type="journal article" date="2011" name="Int. J. Syst. Evol. Microbiol.">
        <title>Zhongshania antarctica gen. nov., sp. nov. and Zhongshania guokunii sp. nov., gammaproteobacteria respectively isolated from coastal attached (fast) ice and surface seawater of the Antarctic.</title>
        <authorList>
            <person name="Li H.J."/>
            <person name="Zhang X.Y."/>
            <person name="Chen C.X."/>
            <person name="Zhang Y.J."/>
            <person name="Gao Z.M."/>
            <person name="Yu Y."/>
            <person name="Chen X.L."/>
            <person name="Chen B."/>
            <person name="Zhang Y.Z."/>
        </authorList>
    </citation>
    <scope>NUCLEOTIDE SEQUENCE [LARGE SCALE GENOMIC DNA]</scope>
    <source>
        <strain evidence="3 4">R06B22</strain>
    </source>
</reference>
<dbReference type="SUPFAM" id="SSF50249">
    <property type="entry name" value="Nucleic acid-binding proteins"/>
    <property type="match status" value="2"/>
</dbReference>
<evidence type="ECO:0000313" key="4">
    <source>
        <dbReference type="Proteomes" id="UP001557484"/>
    </source>
</evidence>
<dbReference type="InterPro" id="IPR002878">
    <property type="entry name" value="ChsH2_C"/>
</dbReference>
<organism evidence="3 4">
    <name type="scientific">Zhongshania arctica</name>
    <dbReference type="NCBI Taxonomy" id="3238302"/>
    <lineage>
        <taxon>Bacteria</taxon>
        <taxon>Pseudomonadati</taxon>
        <taxon>Pseudomonadota</taxon>
        <taxon>Gammaproteobacteria</taxon>
        <taxon>Cellvibrionales</taxon>
        <taxon>Spongiibacteraceae</taxon>
        <taxon>Zhongshania</taxon>
    </lineage>
</organism>
<dbReference type="InterPro" id="IPR022002">
    <property type="entry name" value="ChsH2_Znr"/>
</dbReference>
<keyword evidence="4" id="KW-1185">Reference proteome</keyword>
<dbReference type="InterPro" id="IPR052513">
    <property type="entry name" value="Thioester_dehydratase-like"/>
</dbReference>
<dbReference type="PANTHER" id="PTHR34075">
    <property type="entry name" value="BLR3430 PROTEIN"/>
    <property type="match status" value="1"/>
</dbReference>
<gene>
    <name evidence="3" type="ORF">AB4875_08490</name>
</gene>
<dbReference type="PANTHER" id="PTHR34075:SF5">
    <property type="entry name" value="BLR3430 PROTEIN"/>
    <property type="match status" value="1"/>
</dbReference>
<dbReference type="Pfam" id="PF01796">
    <property type="entry name" value="OB_ChsH2_C"/>
    <property type="match status" value="2"/>
</dbReference>
<feature type="domain" description="ChsH2 rubredoxin-like zinc ribbon" evidence="2">
    <location>
        <begin position="191"/>
        <end position="220"/>
    </location>
</feature>
<evidence type="ECO:0000313" key="3">
    <source>
        <dbReference type="EMBL" id="MEX1665526.1"/>
    </source>
</evidence>
<feature type="domain" description="ChsH2 C-terminal OB-fold" evidence="1">
    <location>
        <begin position="225"/>
        <end position="289"/>
    </location>
</feature>
<dbReference type="InterPro" id="IPR012340">
    <property type="entry name" value="NA-bd_OB-fold"/>
</dbReference>
<comment type="caution">
    <text evidence="3">The sequence shown here is derived from an EMBL/GenBank/DDBJ whole genome shotgun (WGS) entry which is preliminary data.</text>
</comment>
<accession>A0ABV3TV88</accession>
<dbReference type="Gene3D" id="2.40.50.140">
    <property type="entry name" value="Nucleic acid-binding proteins"/>
    <property type="match status" value="1"/>
</dbReference>
<dbReference type="Gene3D" id="6.10.30.10">
    <property type="match status" value="2"/>
</dbReference>
<protein>
    <submittedName>
        <fullName evidence="3">Zn-ribbon domain-containing OB-fold protein</fullName>
    </submittedName>
</protein>
<name>A0ABV3TV88_9GAMM</name>
<evidence type="ECO:0000259" key="2">
    <source>
        <dbReference type="Pfam" id="PF12172"/>
    </source>
</evidence>
<evidence type="ECO:0000259" key="1">
    <source>
        <dbReference type="Pfam" id="PF01796"/>
    </source>
</evidence>
<dbReference type="RefSeq" id="WP_368375629.1">
    <property type="nucleotide sequence ID" value="NZ_JBFRYB010000001.1"/>
</dbReference>
<dbReference type="EMBL" id="JBFRYB010000001">
    <property type="protein sequence ID" value="MEX1665526.1"/>
    <property type="molecule type" value="Genomic_DNA"/>
</dbReference>
<feature type="domain" description="ChsH2 C-terminal OB-fold" evidence="1">
    <location>
        <begin position="67"/>
        <end position="130"/>
    </location>
</feature>